<dbReference type="InterPro" id="IPR023696">
    <property type="entry name" value="Ureohydrolase_dom_sf"/>
</dbReference>
<comment type="similarity">
    <text evidence="1">Belongs to the arginase family. Agmatinase subfamily.</text>
</comment>
<protein>
    <recommendedName>
        <fullName evidence="7">Agmatinase</fullName>
    </recommendedName>
</protein>
<dbReference type="PANTHER" id="PTHR11358">
    <property type="entry name" value="ARGINASE/AGMATINASE"/>
    <property type="match status" value="1"/>
</dbReference>
<evidence type="ECO:0000256" key="3">
    <source>
        <dbReference type="ARBA" id="ARBA00022801"/>
    </source>
</evidence>
<evidence type="ECO:0000313" key="6">
    <source>
        <dbReference type="Proteomes" id="UP000264820"/>
    </source>
</evidence>
<accession>A0A3Q3DBT7</accession>
<dbReference type="AlphaFoldDB" id="A0A3Q3DBT7"/>
<reference evidence="5" key="1">
    <citation type="submission" date="2025-08" db="UniProtKB">
        <authorList>
            <consortium name="Ensembl"/>
        </authorList>
    </citation>
    <scope>IDENTIFICATION</scope>
</reference>
<dbReference type="GO" id="GO:0008783">
    <property type="term" value="F:agmatinase activity"/>
    <property type="evidence" value="ECO:0007669"/>
    <property type="project" value="TreeGrafter"/>
</dbReference>
<dbReference type="InterPro" id="IPR006035">
    <property type="entry name" value="Ureohydrolase"/>
</dbReference>
<dbReference type="Pfam" id="PF00491">
    <property type="entry name" value="Arginase"/>
    <property type="match status" value="1"/>
</dbReference>
<dbReference type="Gene3D" id="3.40.800.10">
    <property type="entry name" value="Ureohydrolase domain"/>
    <property type="match status" value="1"/>
</dbReference>
<keyword evidence="3 4" id="KW-0378">Hydrolase</keyword>
<dbReference type="STRING" id="109280.ENSHCOP00000007994"/>
<reference evidence="5" key="2">
    <citation type="submission" date="2025-09" db="UniProtKB">
        <authorList>
            <consortium name="Ensembl"/>
        </authorList>
    </citation>
    <scope>IDENTIFICATION</scope>
</reference>
<keyword evidence="2" id="KW-0479">Metal-binding</keyword>
<dbReference type="SUPFAM" id="SSF52768">
    <property type="entry name" value="Arginase/deacetylase"/>
    <property type="match status" value="1"/>
</dbReference>
<organism evidence="5 6">
    <name type="scientific">Hippocampus comes</name>
    <name type="common">Tiger tail seahorse</name>
    <dbReference type="NCBI Taxonomy" id="109280"/>
    <lineage>
        <taxon>Eukaryota</taxon>
        <taxon>Metazoa</taxon>
        <taxon>Chordata</taxon>
        <taxon>Craniata</taxon>
        <taxon>Vertebrata</taxon>
        <taxon>Euteleostomi</taxon>
        <taxon>Actinopterygii</taxon>
        <taxon>Neopterygii</taxon>
        <taxon>Teleostei</taxon>
        <taxon>Neoteleostei</taxon>
        <taxon>Acanthomorphata</taxon>
        <taxon>Syngnathiaria</taxon>
        <taxon>Syngnathiformes</taxon>
        <taxon>Syngnathoidei</taxon>
        <taxon>Syngnathidae</taxon>
        <taxon>Hippocampus</taxon>
    </lineage>
</organism>
<dbReference type="PROSITE" id="PS51409">
    <property type="entry name" value="ARGINASE_2"/>
    <property type="match status" value="1"/>
</dbReference>
<dbReference type="InterPro" id="IPR020855">
    <property type="entry name" value="Ureohydrolase_Mn_BS"/>
</dbReference>
<dbReference type="Ensembl" id="ENSHCOT00000001058.1">
    <property type="protein sequence ID" value="ENSHCOP00000007994.1"/>
    <property type="gene ID" value="ENSHCOG00000010141.1"/>
</dbReference>
<proteinExistence type="inferred from homology"/>
<dbReference type="Proteomes" id="UP000264820">
    <property type="component" value="Unplaced"/>
</dbReference>
<dbReference type="PANTHER" id="PTHR11358:SF26">
    <property type="entry name" value="GUANIDINO ACID HYDROLASE, MITOCHONDRIAL"/>
    <property type="match status" value="1"/>
</dbReference>
<evidence type="ECO:0000256" key="4">
    <source>
        <dbReference type="RuleBase" id="RU003684"/>
    </source>
</evidence>
<evidence type="ECO:0000256" key="1">
    <source>
        <dbReference type="ARBA" id="ARBA00009227"/>
    </source>
</evidence>
<sequence length="144" mass="16352">MYTDFEGDIHSHACPFHNIMKEGLATDLTQVGIRTLNEEQRQNIKKYDVDVVEMKDFDSFQMPKYDQPIYLSLDIDALDPAYAPGVSHHEPGGLSTRQIIQIIQDIPVKILGADIVEYNPNRDINEVTAMVCAKLFKEIVAKMI</sequence>
<evidence type="ECO:0000256" key="2">
    <source>
        <dbReference type="ARBA" id="ARBA00022723"/>
    </source>
</evidence>
<evidence type="ECO:0008006" key="7">
    <source>
        <dbReference type="Google" id="ProtNLM"/>
    </source>
</evidence>
<keyword evidence="6" id="KW-1185">Reference proteome</keyword>
<dbReference type="GeneTree" id="ENSGT00950000183195"/>
<dbReference type="PROSITE" id="PS01053">
    <property type="entry name" value="ARGINASE_1"/>
    <property type="match status" value="1"/>
</dbReference>
<evidence type="ECO:0000313" key="5">
    <source>
        <dbReference type="Ensembl" id="ENSHCOP00000007994.1"/>
    </source>
</evidence>
<name>A0A3Q3DBT7_HIPCM</name>
<dbReference type="GO" id="GO:0033389">
    <property type="term" value="P:putrescine biosynthetic process from arginine, via agmatine"/>
    <property type="evidence" value="ECO:0007669"/>
    <property type="project" value="TreeGrafter"/>
</dbReference>
<dbReference type="GO" id="GO:0046872">
    <property type="term" value="F:metal ion binding"/>
    <property type="evidence" value="ECO:0007669"/>
    <property type="project" value="UniProtKB-KW"/>
</dbReference>